<name>A0ABR0SBQ7_9HYPO</name>
<comment type="caution">
    <text evidence="1">The sequence shown here is derived from an EMBL/GenBank/DDBJ whole genome shotgun (WGS) entry which is preliminary data.</text>
</comment>
<sequence>MKSILYPTYLPRSTLLQTRLRNPGLPMSDGRRLFELLSTRIRSSDGSVNQQLKNGKPGEQDAEQQRFAAPLNDDQVGFMTSEL</sequence>
<protein>
    <submittedName>
        <fullName evidence="1">Uncharacterized protein</fullName>
    </submittedName>
</protein>
<keyword evidence="2" id="KW-1185">Reference proteome</keyword>
<accession>A0ABR0SBQ7</accession>
<reference evidence="1 2" key="1">
    <citation type="submission" date="2024-01" db="EMBL/GenBank/DDBJ databases">
        <title>Complete genome of Cladobotryum mycophilum ATHUM6906.</title>
        <authorList>
            <person name="Christinaki A.C."/>
            <person name="Myridakis A.I."/>
            <person name="Kouvelis V.N."/>
        </authorList>
    </citation>
    <scope>NUCLEOTIDE SEQUENCE [LARGE SCALE GENOMIC DNA]</scope>
    <source>
        <strain evidence="1 2">ATHUM6906</strain>
    </source>
</reference>
<organism evidence="1 2">
    <name type="scientific">Cladobotryum mycophilum</name>
    <dbReference type="NCBI Taxonomy" id="491253"/>
    <lineage>
        <taxon>Eukaryota</taxon>
        <taxon>Fungi</taxon>
        <taxon>Dikarya</taxon>
        <taxon>Ascomycota</taxon>
        <taxon>Pezizomycotina</taxon>
        <taxon>Sordariomycetes</taxon>
        <taxon>Hypocreomycetidae</taxon>
        <taxon>Hypocreales</taxon>
        <taxon>Hypocreaceae</taxon>
        <taxon>Cladobotryum</taxon>
    </lineage>
</organism>
<evidence type="ECO:0000313" key="1">
    <source>
        <dbReference type="EMBL" id="KAK5989091.1"/>
    </source>
</evidence>
<proteinExistence type="predicted"/>
<dbReference type="Proteomes" id="UP001338125">
    <property type="component" value="Unassembled WGS sequence"/>
</dbReference>
<evidence type="ECO:0000313" key="2">
    <source>
        <dbReference type="Proteomes" id="UP001338125"/>
    </source>
</evidence>
<gene>
    <name evidence="1" type="ORF">PT974_10589</name>
</gene>
<dbReference type="EMBL" id="JAVFKD010000015">
    <property type="protein sequence ID" value="KAK5989091.1"/>
    <property type="molecule type" value="Genomic_DNA"/>
</dbReference>